<evidence type="ECO:0000256" key="2">
    <source>
        <dbReference type="ARBA" id="ARBA00022475"/>
    </source>
</evidence>
<keyword evidence="2" id="KW-1003">Cell membrane</keyword>
<dbReference type="GO" id="GO:0007608">
    <property type="term" value="P:sensory perception of smell"/>
    <property type="evidence" value="ECO:0007669"/>
    <property type="project" value="UniProtKB-KW"/>
</dbReference>
<evidence type="ECO:0000256" key="7">
    <source>
        <dbReference type="ARBA" id="ARBA00023136"/>
    </source>
</evidence>
<evidence type="ECO:0000256" key="1">
    <source>
        <dbReference type="ARBA" id="ARBA00004651"/>
    </source>
</evidence>
<dbReference type="InterPro" id="IPR017452">
    <property type="entry name" value="GPCR_Rhodpsn_7TM"/>
</dbReference>
<dbReference type="SUPFAM" id="SSF81321">
    <property type="entry name" value="Family A G protein-coupled receptor-like"/>
    <property type="match status" value="1"/>
</dbReference>
<feature type="transmembrane region" description="Helical" evidence="9">
    <location>
        <begin position="25"/>
        <end position="45"/>
    </location>
</feature>
<evidence type="ECO:0000256" key="8">
    <source>
        <dbReference type="ARBA" id="ARBA00023170"/>
    </source>
</evidence>
<dbReference type="EMBL" id="CM004478">
    <property type="protein sequence ID" value="OCT71395.1"/>
    <property type="molecule type" value="Genomic_DNA"/>
</dbReference>
<evidence type="ECO:0000313" key="12">
    <source>
        <dbReference type="Proteomes" id="UP000694892"/>
    </source>
</evidence>
<keyword evidence="4" id="KW-0716">Sensory transduction</keyword>
<dbReference type="Gene3D" id="1.20.1070.10">
    <property type="entry name" value="Rhodopsin 7-helix transmembrane proteins"/>
    <property type="match status" value="1"/>
</dbReference>
<dbReference type="Proteomes" id="UP000694892">
    <property type="component" value="Chromosome 7L"/>
</dbReference>
<keyword evidence="3 9" id="KW-0812">Transmembrane</keyword>
<dbReference type="AlphaFoldDB" id="A0A974CDW4"/>
<evidence type="ECO:0000313" key="11">
    <source>
        <dbReference type="EMBL" id="OCT71395.1"/>
    </source>
</evidence>
<dbReference type="InterPro" id="IPR000276">
    <property type="entry name" value="GPCR_Rhodpsn"/>
</dbReference>
<dbReference type="PANTHER" id="PTHR26452">
    <property type="entry name" value="OLFACTORY RECEPTOR"/>
    <property type="match status" value="1"/>
</dbReference>
<gene>
    <name evidence="11" type="ORF">XELAEV_18034375mg</name>
</gene>
<feature type="domain" description="G-protein coupled receptors family 1 profile" evidence="10">
    <location>
        <begin position="1"/>
        <end position="127"/>
    </location>
</feature>
<dbReference type="InterPro" id="IPR050516">
    <property type="entry name" value="Olfactory_GPCR"/>
</dbReference>
<keyword evidence="4" id="KW-0552">Olfaction</keyword>
<reference evidence="12" key="1">
    <citation type="journal article" date="2016" name="Nature">
        <title>Genome evolution in the allotetraploid frog Xenopus laevis.</title>
        <authorList>
            <person name="Session A.M."/>
            <person name="Uno Y."/>
            <person name="Kwon T."/>
            <person name="Chapman J.A."/>
            <person name="Toyoda A."/>
            <person name="Takahashi S."/>
            <person name="Fukui A."/>
            <person name="Hikosaka A."/>
            <person name="Suzuki A."/>
            <person name="Kondo M."/>
            <person name="van Heeringen S.J."/>
            <person name="Quigley I."/>
            <person name="Heinz S."/>
            <person name="Ogino H."/>
            <person name="Ochi H."/>
            <person name="Hellsten U."/>
            <person name="Lyons J.B."/>
            <person name="Simakov O."/>
            <person name="Putnam N."/>
            <person name="Stites J."/>
            <person name="Kuroki Y."/>
            <person name="Tanaka T."/>
            <person name="Michiue T."/>
            <person name="Watanabe M."/>
            <person name="Bogdanovic O."/>
            <person name="Lister R."/>
            <person name="Georgiou G."/>
            <person name="Paranjpe S.S."/>
            <person name="van Kruijsbergen I."/>
            <person name="Shu S."/>
            <person name="Carlson J."/>
            <person name="Kinoshita T."/>
            <person name="Ohta Y."/>
            <person name="Mawaribuchi S."/>
            <person name="Jenkins J."/>
            <person name="Grimwood J."/>
            <person name="Schmutz J."/>
            <person name="Mitros T."/>
            <person name="Mozaffari S.V."/>
            <person name="Suzuki Y."/>
            <person name="Haramoto Y."/>
            <person name="Yamamoto T.S."/>
            <person name="Takagi C."/>
            <person name="Heald R."/>
            <person name="Miller K."/>
            <person name="Haudenschild C."/>
            <person name="Kitzman J."/>
            <person name="Nakayama T."/>
            <person name="Izutsu Y."/>
            <person name="Robert J."/>
            <person name="Fortriede J."/>
            <person name="Burns K."/>
            <person name="Lotay V."/>
            <person name="Karimi K."/>
            <person name="Yasuoka Y."/>
            <person name="Dichmann D.S."/>
            <person name="Flajnik M.F."/>
            <person name="Houston D.W."/>
            <person name="Shendure J."/>
            <person name="DuPasquier L."/>
            <person name="Vize P.D."/>
            <person name="Zorn A.M."/>
            <person name="Ito M."/>
            <person name="Marcotte E.M."/>
            <person name="Wallingford J.B."/>
            <person name="Ito Y."/>
            <person name="Asashima M."/>
            <person name="Ueno N."/>
            <person name="Matsuda Y."/>
            <person name="Veenstra G.J."/>
            <person name="Fujiyama A."/>
            <person name="Harland R.M."/>
            <person name="Taira M."/>
            <person name="Rokhsar D.S."/>
        </authorList>
    </citation>
    <scope>NUCLEOTIDE SEQUENCE [LARGE SCALE GENOMIC DNA]</scope>
    <source>
        <strain evidence="12">J</strain>
    </source>
</reference>
<dbReference type="GO" id="GO:0004930">
    <property type="term" value="F:G protein-coupled receptor activity"/>
    <property type="evidence" value="ECO:0007669"/>
    <property type="project" value="UniProtKB-KW"/>
</dbReference>
<evidence type="ECO:0000256" key="9">
    <source>
        <dbReference type="SAM" id="Phobius"/>
    </source>
</evidence>
<proteinExistence type="predicted"/>
<comment type="subcellular location">
    <subcellularLocation>
        <location evidence="1">Cell membrane</location>
        <topology evidence="1">Multi-pass membrane protein</topology>
    </subcellularLocation>
</comment>
<evidence type="ECO:0000259" key="10">
    <source>
        <dbReference type="PROSITE" id="PS50262"/>
    </source>
</evidence>
<dbReference type="PROSITE" id="PS50262">
    <property type="entry name" value="G_PROTEIN_RECEP_F1_2"/>
    <property type="match status" value="1"/>
</dbReference>
<keyword evidence="7 9" id="KW-0472">Membrane</keyword>
<dbReference type="Pfam" id="PF00001">
    <property type="entry name" value="7tm_1"/>
    <property type="match status" value="1"/>
</dbReference>
<keyword evidence="5 9" id="KW-1133">Transmembrane helix</keyword>
<keyword evidence="6" id="KW-0807">Transducer</keyword>
<evidence type="ECO:0000256" key="3">
    <source>
        <dbReference type="ARBA" id="ARBA00022692"/>
    </source>
</evidence>
<organism evidence="11 12">
    <name type="scientific">Xenopus laevis</name>
    <name type="common">African clawed frog</name>
    <dbReference type="NCBI Taxonomy" id="8355"/>
    <lineage>
        <taxon>Eukaryota</taxon>
        <taxon>Metazoa</taxon>
        <taxon>Chordata</taxon>
        <taxon>Craniata</taxon>
        <taxon>Vertebrata</taxon>
        <taxon>Euteleostomi</taxon>
        <taxon>Amphibia</taxon>
        <taxon>Batrachia</taxon>
        <taxon>Anura</taxon>
        <taxon>Pipoidea</taxon>
        <taxon>Pipidae</taxon>
        <taxon>Xenopodinae</taxon>
        <taxon>Xenopus</taxon>
        <taxon>Xenopus</taxon>
    </lineage>
</organism>
<dbReference type="OMA" id="IFRGASK"/>
<feature type="transmembrane region" description="Helical" evidence="9">
    <location>
        <begin position="86"/>
        <end position="106"/>
    </location>
</feature>
<keyword evidence="6" id="KW-0297">G-protein coupled receptor</keyword>
<evidence type="ECO:0000256" key="6">
    <source>
        <dbReference type="ARBA" id="ARBA00023040"/>
    </source>
</evidence>
<dbReference type="GO" id="GO:0005886">
    <property type="term" value="C:plasma membrane"/>
    <property type="evidence" value="ECO:0007669"/>
    <property type="project" value="UniProtKB-SubCell"/>
</dbReference>
<accession>A0A974CDW4</accession>
<evidence type="ECO:0000256" key="5">
    <source>
        <dbReference type="ARBA" id="ARBA00022989"/>
    </source>
</evidence>
<evidence type="ECO:0000256" key="4">
    <source>
        <dbReference type="ARBA" id="ARBA00022725"/>
    </source>
</evidence>
<sequence length="127" mass="14495">MAYDRYVAICDPLHYIDRMSLTRRALLITATWMVGFLTPVLHFVFVSKLSFCSSKVINHFYCDATPLLQLSCSATFNVELSTYVEGILLTFNSLLLILTSYLYYLCHSQSAIFRGASKSIFHLCFPN</sequence>
<protein>
    <recommendedName>
        <fullName evidence="10">G-protein coupled receptors family 1 profile domain-containing protein</fullName>
    </recommendedName>
</protein>
<keyword evidence="8" id="KW-0675">Receptor</keyword>
<name>A0A974CDW4_XENLA</name>